<dbReference type="InterPro" id="IPR013078">
    <property type="entry name" value="His_Pase_superF_clade-1"/>
</dbReference>
<dbReference type="GO" id="GO:0005737">
    <property type="term" value="C:cytoplasm"/>
    <property type="evidence" value="ECO:0007669"/>
    <property type="project" value="TreeGrafter"/>
</dbReference>
<dbReference type="SUPFAM" id="SSF53254">
    <property type="entry name" value="Phosphoglycerate mutase-like"/>
    <property type="match status" value="1"/>
</dbReference>
<dbReference type="SMART" id="SM00855">
    <property type="entry name" value="PGAM"/>
    <property type="match status" value="1"/>
</dbReference>
<comment type="caution">
    <text evidence="1">The sequence shown here is derived from an EMBL/GenBank/DDBJ whole genome shotgun (WGS) entry which is preliminary data.</text>
</comment>
<reference evidence="1 2" key="1">
    <citation type="journal article" date="2024" name="Science">
        <title>Giant polyketide synthase enzymes in the biosynthesis of giant marine polyether toxins.</title>
        <authorList>
            <person name="Fallon T.R."/>
            <person name="Shende V.V."/>
            <person name="Wierzbicki I.H."/>
            <person name="Pendleton A.L."/>
            <person name="Watervoot N.F."/>
            <person name="Auber R.P."/>
            <person name="Gonzalez D.J."/>
            <person name="Wisecaver J.H."/>
            <person name="Moore B.S."/>
        </authorList>
    </citation>
    <scope>NUCLEOTIDE SEQUENCE [LARGE SCALE GENOMIC DNA]</scope>
    <source>
        <strain evidence="1 2">12B1</strain>
    </source>
</reference>
<dbReference type="Gene3D" id="3.40.50.1240">
    <property type="entry name" value="Phosphoglycerate mutase-like"/>
    <property type="match status" value="1"/>
</dbReference>
<evidence type="ECO:0000313" key="1">
    <source>
        <dbReference type="EMBL" id="KAL1499973.1"/>
    </source>
</evidence>
<gene>
    <name evidence="1" type="ORF">AB1Y20_012652</name>
</gene>
<organism evidence="1 2">
    <name type="scientific">Prymnesium parvum</name>
    <name type="common">Toxic golden alga</name>
    <dbReference type="NCBI Taxonomy" id="97485"/>
    <lineage>
        <taxon>Eukaryota</taxon>
        <taxon>Haptista</taxon>
        <taxon>Haptophyta</taxon>
        <taxon>Prymnesiophyceae</taxon>
        <taxon>Prymnesiales</taxon>
        <taxon>Prymnesiaceae</taxon>
        <taxon>Prymnesium</taxon>
    </lineage>
</organism>
<evidence type="ECO:0008006" key="3">
    <source>
        <dbReference type="Google" id="ProtNLM"/>
    </source>
</evidence>
<name>A0AB34IJD2_PRYPA</name>
<keyword evidence="2" id="KW-1185">Reference proteome</keyword>
<protein>
    <recommendedName>
        <fullName evidence="3">Phosphoglycerate mutase (2,3-diphosphoglycerate-dependent)</fullName>
    </recommendedName>
</protein>
<dbReference type="PANTHER" id="PTHR48100:SF1">
    <property type="entry name" value="HISTIDINE PHOSPHATASE FAMILY PROTEIN-RELATED"/>
    <property type="match status" value="1"/>
</dbReference>
<sequence>MSRAPPPFQEGAAAEKTIHLIRHAESAANLAYTRGDAAAYLLADAELSPAGERQARALAAHPHLSAFPPQLLLVSPLRRTMQTAVLGFGEATPHLLLAGLQELGRTPCDCAHPALGGEMLSRQAWREYEASYARLPAGWHEKPTGWKAAARERFLEMLSLVSRRPEQSVAVIGHHDFFRAFLHSSFDFAEVRTYKLRCDTLQLLLPNGGDPVCDTQPRPCTHCFAFLLPQAREHELSKGTLDRRRSRIYVHQVMEPGIEA</sequence>
<accession>A0AB34IJD2</accession>
<dbReference type="Pfam" id="PF00300">
    <property type="entry name" value="His_Phos_1"/>
    <property type="match status" value="1"/>
</dbReference>
<proteinExistence type="predicted"/>
<dbReference type="GO" id="GO:0016791">
    <property type="term" value="F:phosphatase activity"/>
    <property type="evidence" value="ECO:0007669"/>
    <property type="project" value="TreeGrafter"/>
</dbReference>
<dbReference type="AlphaFoldDB" id="A0AB34IJD2"/>
<dbReference type="InterPro" id="IPR050275">
    <property type="entry name" value="PGM_Phosphatase"/>
</dbReference>
<dbReference type="EMBL" id="JBGBPQ010000024">
    <property type="protein sequence ID" value="KAL1499973.1"/>
    <property type="molecule type" value="Genomic_DNA"/>
</dbReference>
<dbReference type="Proteomes" id="UP001515480">
    <property type="component" value="Unassembled WGS sequence"/>
</dbReference>
<dbReference type="PANTHER" id="PTHR48100">
    <property type="entry name" value="BROAD-SPECIFICITY PHOSPHATASE YOR283W-RELATED"/>
    <property type="match status" value="1"/>
</dbReference>
<dbReference type="CDD" id="cd07067">
    <property type="entry name" value="HP_PGM_like"/>
    <property type="match status" value="1"/>
</dbReference>
<evidence type="ECO:0000313" key="2">
    <source>
        <dbReference type="Proteomes" id="UP001515480"/>
    </source>
</evidence>
<dbReference type="InterPro" id="IPR029033">
    <property type="entry name" value="His_PPase_superfam"/>
</dbReference>